<dbReference type="Proteomes" id="UP000192796">
    <property type="component" value="Unassembled WGS sequence"/>
</dbReference>
<dbReference type="Pfam" id="PF06439">
    <property type="entry name" value="3keto-disac_hyd"/>
    <property type="match status" value="1"/>
</dbReference>
<dbReference type="GO" id="GO:0016614">
    <property type="term" value="F:oxidoreductase activity, acting on CH-OH group of donors"/>
    <property type="evidence" value="ECO:0007669"/>
    <property type="project" value="InterPro"/>
</dbReference>
<evidence type="ECO:0000259" key="7">
    <source>
        <dbReference type="Pfam" id="PF06439"/>
    </source>
</evidence>
<proteinExistence type="inferred from homology"/>
<keyword evidence="4" id="KW-0274">FAD</keyword>
<evidence type="ECO:0000259" key="6">
    <source>
        <dbReference type="Pfam" id="PF05199"/>
    </source>
</evidence>
<reference evidence="8 9" key="1">
    <citation type="submission" date="2016-03" db="EMBL/GenBank/DDBJ databases">
        <title>Niastella vici sp. nov., isolated from farmland soil.</title>
        <authorList>
            <person name="Chen L."/>
            <person name="Wang D."/>
            <person name="Yang S."/>
            <person name="Wang G."/>
        </authorList>
    </citation>
    <scope>NUCLEOTIDE SEQUENCE [LARGE SCALE GENOMIC DNA]</scope>
    <source>
        <strain evidence="8 9">DJ57</strain>
    </source>
</reference>
<dbReference type="AlphaFoldDB" id="A0A1V9G6X6"/>
<dbReference type="GO" id="GO:0016787">
    <property type="term" value="F:hydrolase activity"/>
    <property type="evidence" value="ECO:0007669"/>
    <property type="project" value="InterPro"/>
</dbReference>
<dbReference type="Gene3D" id="2.60.120.560">
    <property type="entry name" value="Exo-inulinase, domain 1"/>
    <property type="match status" value="1"/>
</dbReference>
<dbReference type="STRING" id="1703345.A3860_12600"/>
<sequence>MSLTKLIVDPNQTPANFDIQGTTFSFDVLGRYVCNTWQEIKASLDSGGYPFDVVIIGGGMFGSYAAEKFFRTGKDLGLRILVIEAGDFLLPSHIQNLPQKLGGKIGGPDGLRNTDDGNAQNVIWGMPWISNEAFPGLAYCVGGRSIFWGGWSPRLTDNDLLNWPTDVSDFLKGVSPVAGAYTYTEKEIGVNPSTDYIVQASAYNTLDTALKNAMPGIPAIKAVAEAPLAVQGSSPGPGLFPFDKFSSCPFLIDAIRDDIASNNSHGDVSRRIFLLPKTQVLQLNKTGSKVTSIDISTNGQRQTIFLADSCSVILANGTIEATRIALESLGIGSTQFGAPRVGNLMAHLRSNITVRIKRSALGLPTPATNLETTAHIVKGEAFGRRFHLQVTAAAIAGPDPEKNMWSMVPDIDLQANMLANQDPDWMVITFRGIGEMEDDQSLTPDPNKSWIDLSNETDRWGKRRAYVHLVVTANDRKLWTEMDKTAFDLASVIAGNAANIQYWNSLTKSWQPQRPQPDANGKGFWQDKLGTTHHEAGTLFMGAPGSSITDTNGKFHNTDNVYVAGPAVFPSLGSANPSLTAFSLARKTVQEINRKNTPIVDNGFTPLSLAAKDWQMVSAANTAPFMKNYGKVLETIYGYGLYWYVKEQFSNFILKIDWRTGRRDDNSGIYIRIPAFNIPNALQSADSQGHEIEIDERGFDSQNNSEGNWIKINGAIYDLQAPARLASNAVGQWNTYIIEANGPQIQVTLNGQLVNTYTSNRQLTGYIALQAHHDTSRVQFRNLLIKKLP</sequence>
<comment type="similarity">
    <text evidence="2">Belongs to the GMC oxidoreductase family.</text>
</comment>
<dbReference type="Gene3D" id="3.50.50.60">
    <property type="entry name" value="FAD/NAD(P)-binding domain"/>
    <property type="match status" value="2"/>
</dbReference>
<evidence type="ECO:0000256" key="3">
    <source>
        <dbReference type="ARBA" id="ARBA00022630"/>
    </source>
</evidence>
<dbReference type="InterPro" id="IPR010496">
    <property type="entry name" value="AL/BT2_dom"/>
</dbReference>
<organism evidence="8 9">
    <name type="scientific">Niastella vici</name>
    <dbReference type="NCBI Taxonomy" id="1703345"/>
    <lineage>
        <taxon>Bacteria</taxon>
        <taxon>Pseudomonadati</taxon>
        <taxon>Bacteroidota</taxon>
        <taxon>Chitinophagia</taxon>
        <taxon>Chitinophagales</taxon>
        <taxon>Chitinophagaceae</taxon>
        <taxon>Niastella</taxon>
    </lineage>
</organism>
<evidence type="ECO:0008006" key="10">
    <source>
        <dbReference type="Google" id="ProtNLM"/>
    </source>
</evidence>
<evidence type="ECO:0000256" key="4">
    <source>
        <dbReference type="ARBA" id="ARBA00022827"/>
    </source>
</evidence>
<name>A0A1V9G6X6_9BACT</name>
<dbReference type="OrthoDB" id="9787779at2"/>
<gene>
    <name evidence="8" type="ORF">A3860_12600</name>
</gene>
<dbReference type="PANTHER" id="PTHR42784">
    <property type="entry name" value="PYRANOSE 2-OXIDASE"/>
    <property type="match status" value="1"/>
</dbReference>
<evidence type="ECO:0000256" key="2">
    <source>
        <dbReference type="ARBA" id="ARBA00010790"/>
    </source>
</evidence>
<comment type="caution">
    <text evidence="8">The sequence shown here is derived from an EMBL/GenBank/DDBJ whole genome shotgun (WGS) entry which is preliminary data.</text>
</comment>
<evidence type="ECO:0000256" key="5">
    <source>
        <dbReference type="ARBA" id="ARBA00023002"/>
    </source>
</evidence>
<accession>A0A1V9G6X6</accession>
<dbReference type="InterPro" id="IPR036188">
    <property type="entry name" value="FAD/NAD-bd_sf"/>
</dbReference>
<dbReference type="InterPro" id="IPR007867">
    <property type="entry name" value="GMC_OxRtase_C"/>
</dbReference>
<dbReference type="RefSeq" id="WP_081145274.1">
    <property type="nucleotide sequence ID" value="NZ_LVYD01000002.1"/>
</dbReference>
<evidence type="ECO:0000313" key="8">
    <source>
        <dbReference type="EMBL" id="OQP66337.1"/>
    </source>
</evidence>
<keyword evidence="3" id="KW-0285">Flavoprotein</keyword>
<evidence type="ECO:0000313" key="9">
    <source>
        <dbReference type="Proteomes" id="UP000192796"/>
    </source>
</evidence>
<comment type="cofactor">
    <cofactor evidence="1">
        <name>FAD</name>
        <dbReference type="ChEBI" id="CHEBI:57692"/>
    </cofactor>
</comment>
<dbReference type="InterPro" id="IPR051473">
    <property type="entry name" value="P2Ox-like"/>
</dbReference>
<feature type="domain" description="3-keto-alpha-glucoside-1,2-lyase/3-keto-2-hydroxy-glucal hydratase" evidence="7">
    <location>
        <begin position="643"/>
        <end position="786"/>
    </location>
</feature>
<keyword evidence="9" id="KW-1185">Reference proteome</keyword>
<feature type="domain" description="Glucose-methanol-choline oxidoreductase C-terminal" evidence="6">
    <location>
        <begin position="451"/>
        <end position="585"/>
    </location>
</feature>
<protein>
    <recommendedName>
        <fullName evidence="10">Glucose-methanol-choline oxidoreductase C-terminal domain-containing protein</fullName>
    </recommendedName>
</protein>
<dbReference type="EMBL" id="LVYD01000002">
    <property type="protein sequence ID" value="OQP66337.1"/>
    <property type="molecule type" value="Genomic_DNA"/>
</dbReference>
<dbReference type="Pfam" id="PF05199">
    <property type="entry name" value="GMC_oxred_C"/>
    <property type="match status" value="1"/>
</dbReference>
<dbReference type="SUPFAM" id="SSF51905">
    <property type="entry name" value="FAD/NAD(P)-binding domain"/>
    <property type="match status" value="1"/>
</dbReference>
<dbReference type="PANTHER" id="PTHR42784:SF1">
    <property type="entry name" value="PYRANOSE 2-OXIDASE"/>
    <property type="match status" value="1"/>
</dbReference>
<keyword evidence="5" id="KW-0560">Oxidoreductase</keyword>
<evidence type="ECO:0000256" key="1">
    <source>
        <dbReference type="ARBA" id="ARBA00001974"/>
    </source>
</evidence>